<reference evidence="3 4" key="1">
    <citation type="submission" date="2020-07" db="EMBL/GenBank/DDBJ databases">
        <title>Sequencing the genomes of 1000 actinobacteria strains.</title>
        <authorList>
            <person name="Klenk H.-P."/>
        </authorList>
    </citation>
    <scope>NUCLEOTIDE SEQUENCE [LARGE SCALE GENOMIC DNA]</scope>
    <source>
        <strain evidence="3 4">DSM 103164</strain>
    </source>
</reference>
<dbReference type="InterPro" id="IPR010982">
    <property type="entry name" value="Lambda_DNA-bd_dom_sf"/>
</dbReference>
<feature type="domain" description="HTH cro/C1-type" evidence="2">
    <location>
        <begin position="13"/>
        <end position="67"/>
    </location>
</feature>
<dbReference type="SUPFAM" id="SSF51182">
    <property type="entry name" value="RmlC-like cupins"/>
    <property type="match status" value="1"/>
</dbReference>
<evidence type="ECO:0000313" key="4">
    <source>
        <dbReference type="Proteomes" id="UP000527616"/>
    </source>
</evidence>
<dbReference type="PROSITE" id="PS50943">
    <property type="entry name" value="HTH_CROC1"/>
    <property type="match status" value="1"/>
</dbReference>
<gene>
    <name evidence="3" type="ORF">GGQ54_002433</name>
</gene>
<evidence type="ECO:0000256" key="1">
    <source>
        <dbReference type="ARBA" id="ARBA00023125"/>
    </source>
</evidence>
<protein>
    <submittedName>
        <fullName evidence="3">Transcriptional regulator with XRE-family HTH domain</fullName>
    </submittedName>
</protein>
<dbReference type="InterPro" id="IPR001387">
    <property type="entry name" value="Cro/C1-type_HTH"/>
</dbReference>
<dbReference type="PANTHER" id="PTHR46797:SF1">
    <property type="entry name" value="METHYLPHOSPHONATE SYNTHASE"/>
    <property type="match status" value="1"/>
</dbReference>
<dbReference type="AlphaFoldDB" id="A0A7Z0DAF0"/>
<dbReference type="EMBL" id="JACBZS010000001">
    <property type="protein sequence ID" value="NYI71873.1"/>
    <property type="molecule type" value="Genomic_DNA"/>
</dbReference>
<dbReference type="PANTHER" id="PTHR46797">
    <property type="entry name" value="HTH-TYPE TRANSCRIPTIONAL REGULATOR"/>
    <property type="match status" value="1"/>
</dbReference>
<sequence length="183" mass="19324">MPTDQANRFGAAVRARRAELAITLDQLAAASGVSRGTLSRIENDALNTSLANATAIARALGVALSDLLEQAGSEPVLVPAAELTTFTADNGIRRASLARPAPGVELIAYSVPPGARSAEFPAHRSRTEEVLHVLAGRLEYVVGEHRYQLAAGDTLSARADAPHHFGNPGKRVCAFHMLTITPR</sequence>
<dbReference type="CDD" id="cd00093">
    <property type="entry name" value="HTH_XRE"/>
    <property type="match status" value="1"/>
</dbReference>
<dbReference type="GO" id="GO:0003700">
    <property type="term" value="F:DNA-binding transcription factor activity"/>
    <property type="evidence" value="ECO:0007669"/>
    <property type="project" value="TreeGrafter"/>
</dbReference>
<dbReference type="GO" id="GO:0005829">
    <property type="term" value="C:cytosol"/>
    <property type="evidence" value="ECO:0007669"/>
    <property type="project" value="TreeGrafter"/>
</dbReference>
<accession>A0A7Z0DAF0</accession>
<evidence type="ECO:0000259" key="2">
    <source>
        <dbReference type="PROSITE" id="PS50943"/>
    </source>
</evidence>
<name>A0A7Z0DAF0_9ACTN</name>
<dbReference type="CDD" id="cd02209">
    <property type="entry name" value="cupin_XRE_C"/>
    <property type="match status" value="1"/>
</dbReference>
<keyword evidence="1" id="KW-0238">DNA-binding</keyword>
<dbReference type="InterPro" id="IPR013096">
    <property type="entry name" value="Cupin_2"/>
</dbReference>
<dbReference type="Pfam" id="PF07883">
    <property type="entry name" value="Cupin_2"/>
    <property type="match status" value="1"/>
</dbReference>
<dbReference type="Proteomes" id="UP000527616">
    <property type="component" value="Unassembled WGS sequence"/>
</dbReference>
<dbReference type="InterPro" id="IPR011051">
    <property type="entry name" value="RmlC_Cupin_sf"/>
</dbReference>
<proteinExistence type="predicted"/>
<dbReference type="InterPro" id="IPR050807">
    <property type="entry name" value="TransReg_Diox_bact_type"/>
</dbReference>
<evidence type="ECO:0000313" key="3">
    <source>
        <dbReference type="EMBL" id="NYI71873.1"/>
    </source>
</evidence>
<dbReference type="InterPro" id="IPR014710">
    <property type="entry name" value="RmlC-like_jellyroll"/>
</dbReference>
<organism evidence="3 4">
    <name type="scientific">Naumannella cuiyingiana</name>
    <dbReference type="NCBI Taxonomy" id="1347891"/>
    <lineage>
        <taxon>Bacteria</taxon>
        <taxon>Bacillati</taxon>
        <taxon>Actinomycetota</taxon>
        <taxon>Actinomycetes</taxon>
        <taxon>Propionibacteriales</taxon>
        <taxon>Propionibacteriaceae</taxon>
        <taxon>Naumannella</taxon>
    </lineage>
</organism>
<dbReference type="SUPFAM" id="SSF47413">
    <property type="entry name" value="lambda repressor-like DNA-binding domains"/>
    <property type="match status" value="1"/>
</dbReference>
<dbReference type="SMART" id="SM00530">
    <property type="entry name" value="HTH_XRE"/>
    <property type="match status" value="1"/>
</dbReference>
<dbReference type="GO" id="GO:0003677">
    <property type="term" value="F:DNA binding"/>
    <property type="evidence" value="ECO:0007669"/>
    <property type="project" value="UniProtKB-KW"/>
</dbReference>
<dbReference type="Gene3D" id="2.60.120.10">
    <property type="entry name" value="Jelly Rolls"/>
    <property type="match status" value="1"/>
</dbReference>
<keyword evidence="4" id="KW-1185">Reference proteome</keyword>
<dbReference type="Pfam" id="PF01381">
    <property type="entry name" value="HTH_3"/>
    <property type="match status" value="1"/>
</dbReference>
<dbReference type="RefSeq" id="WP_179445640.1">
    <property type="nucleotide sequence ID" value="NZ_JACBZS010000001.1"/>
</dbReference>
<comment type="caution">
    <text evidence="3">The sequence shown here is derived from an EMBL/GenBank/DDBJ whole genome shotgun (WGS) entry which is preliminary data.</text>
</comment>
<dbReference type="Gene3D" id="1.10.260.40">
    <property type="entry name" value="lambda repressor-like DNA-binding domains"/>
    <property type="match status" value="1"/>
</dbReference>